<keyword evidence="3" id="KW-1185">Reference proteome</keyword>
<feature type="domain" description="ThuA-like" evidence="1">
    <location>
        <begin position="41"/>
        <end position="252"/>
    </location>
</feature>
<proteinExistence type="predicted"/>
<dbReference type="GO" id="GO:0016787">
    <property type="term" value="F:hydrolase activity"/>
    <property type="evidence" value="ECO:0007669"/>
    <property type="project" value="UniProtKB-KW"/>
</dbReference>
<name>A0A286RD86_9BACT</name>
<dbReference type="PANTHER" id="PTHR40469">
    <property type="entry name" value="SECRETED GLYCOSYL HYDROLASE"/>
    <property type="match status" value="1"/>
</dbReference>
<dbReference type="PANTHER" id="PTHR40469:SF2">
    <property type="entry name" value="GALACTOSE-BINDING DOMAIN-LIKE SUPERFAMILY PROTEIN"/>
    <property type="match status" value="1"/>
</dbReference>
<accession>A0A286RD86</accession>
<reference evidence="2 3" key="1">
    <citation type="journal article" name="Front. Microbiol.">
        <title>Sugar Metabolism of the First Thermophilic Planctomycete Thermogutta terrifontis: Comparative Genomic and Transcriptomic Approaches.</title>
        <authorList>
            <person name="Elcheninov A.G."/>
            <person name="Menzel P."/>
            <person name="Gudbergsdottir S.R."/>
            <person name="Slesarev A.I."/>
            <person name="Kadnikov V.V."/>
            <person name="Krogh A."/>
            <person name="Bonch-Osmolovskaya E.A."/>
            <person name="Peng X."/>
            <person name="Kublanov I.V."/>
        </authorList>
    </citation>
    <scope>NUCLEOTIDE SEQUENCE [LARGE SCALE GENOMIC DNA]</scope>
    <source>
        <strain evidence="2 3">R1</strain>
    </source>
</reference>
<evidence type="ECO:0000259" key="1">
    <source>
        <dbReference type="Pfam" id="PF06283"/>
    </source>
</evidence>
<dbReference type="InterPro" id="IPR029062">
    <property type="entry name" value="Class_I_gatase-like"/>
</dbReference>
<dbReference type="Gene3D" id="3.40.50.880">
    <property type="match status" value="1"/>
</dbReference>
<dbReference type="Pfam" id="PF06283">
    <property type="entry name" value="ThuA"/>
    <property type="match status" value="1"/>
</dbReference>
<dbReference type="InterPro" id="IPR029010">
    <property type="entry name" value="ThuA-like"/>
</dbReference>
<organism evidence="2 3">
    <name type="scientific">Thermogutta terrifontis</name>
    <dbReference type="NCBI Taxonomy" id="1331910"/>
    <lineage>
        <taxon>Bacteria</taxon>
        <taxon>Pseudomonadati</taxon>
        <taxon>Planctomycetota</taxon>
        <taxon>Planctomycetia</taxon>
        <taxon>Pirellulales</taxon>
        <taxon>Thermoguttaceae</taxon>
        <taxon>Thermogutta</taxon>
    </lineage>
</organism>
<dbReference type="AlphaFoldDB" id="A0A286RD86"/>
<dbReference type="Proteomes" id="UP000215086">
    <property type="component" value="Chromosome"/>
</dbReference>
<evidence type="ECO:0000313" key="2">
    <source>
        <dbReference type="EMBL" id="ASV73929.1"/>
    </source>
</evidence>
<evidence type="ECO:0000313" key="3">
    <source>
        <dbReference type="Proteomes" id="UP000215086"/>
    </source>
</evidence>
<dbReference type="KEGG" id="ttf:THTE_1327"/>
<keyword evidence="2" id="KW-0378">Hydrolase</keyword>
<dbReference type="SUPFAM" id="SSF52317">
    <property type="entry name" value="Class I glutamine amidotransferase-like"/>
    <property type="match status" value="1"/>
</dbReference>
<dbReference type="EMBL" id="CP018477">
    <property type="protein sequence ID" value="ASV73929.1"/>
    <property type="molecule type" value="Genomic_DNA"/>
</dbReference>
<gene>
    <name evidence="2" type="ORF">THTE_1327</name>
</gene>
<protein>
    <submittedName>
        <fullName evidence="2">Putative glycosyl hydrolase (Putative secreted protein)</fullName>
    </submittedName>
</protein>
<sequence>MGRVVLALVAGMAILLPARFEFRACAAETGNPPSYEPAPVRCLIVTGEDYPGHKWQETTPVLKKLLEARGDIAVDVAEELSVLRTEKPFQYQVLVLHFKNYDPDVPGRKGLKTLERFVQQGGGLVLVHFACGAFQEFKEDFVKLVGRVWDPQLRGHDPYGTFRVRIVDREHPITRGLQDFDTVDELYTCLAGDIPIHVLAVARSKVDGKDYPMAFVLQVGKGRVFHCVLGHDVKAFQSEGLQTLYRQACLWCGGRLGETSRVNPREGR</sequence>